<protein>
    <recommendedName>
        <fullName evidence="5">MD-2-related lipid-recognition domain-containing protein</fullName>
    </recommendedName>
</protein>
<organism evidence="6 7">
    <name type="scientific">Macrosiphum euphorbiae</name>
    <name type="common">potato aphid</name>
    <dbReference type="NCBI Taxonomy" id="13131"/>
    <lineage>
        <taxon>Eukaryota</taxon>
        <taxon>Metazoa</taxon>
        <taxon>Ecdysozoa</taxon>
        <taxon>Arthropoda</taxon>
        <taxon>Hexapoda</taxon>
        <taxon>Insecta</taxon>
        <taxon>Pterygota</taxon>
        <taxon>Neoptera</taxon>
        <taxon>Paraneoptera</taxon>
        <taxon>Hemiptera</taxon>
        <taxon>Sternorrhyncha</taxon>
        <taxon>Aphidomorpha</taxon>
        <taxon>Aphidoidea</taxon>
        <taxon>Aphididae</taxon>
        <taxon>Macrosiphini</taxon>
        <taxon>Macrosiphum</taxon>
    </lineage>
</organism>
<evidence type="ECO:0000313" key="6">
    <source>
        <dbReference type="EMBL" id="CAI6360092.1"/>
    </source>
</evidence>
<dbReference type="AlphaFoldDB" id="A0AAV0WX31"/>
<name>A0AAV0WX31_9HEMI</name>
<dbReference type="Pfam" id="PF02221">
    <property type="entry name" value="E1_DerP2_DerF2"/>
    <property type="match status" value="1"/>
</dbReference>
<gene>
    <name evidence="6" type="ORF">MEUPH1_LOCUS15429</name>
</gene>
<keyword evidence="7" id="KW-1185">Reference proteome</keyword>
<comment type="caution">
    <text evidence="6">The sequence shown here is derived from an EMBL/GenBank/DDBJ whole genome shotgun (WGS) entry which is preliminary data.</text>
</comment>
<dbReference type="FunFam" id="2.60.40.770:FF:000001">
    <property type="entry name" value="NPC intracellular cholesterol transporter 2"/>
    <property type="match status" value="1"/>
</dbReference>
<dbReference type="InterPro" id="IPR014756">
    <property type="entry name" value="Ig_E-set"/>
</dbReference>
<feature type="chain" id="PRO_5043684651" description="MD-2-related lipid-recognition domain-containing protein" evidence="4">
    <location>
        <begin position="22"/>
        <end position="162"/>
    </location>
</feature>
<comment type="subcellular location">
    <subcellularLocation>
        <location evidence="1">Secreted</location>
    </subcellularLocation>
</comment>
<dbReference type="GO" id="GO:0005576">
    <property type="term" value="C:extracellular region"/>
    <property type="evidence" value="ECO:0007669"/>
    <property type="project" value="UniProtKB-SubCell"/>
</dbReference>
<dbReference type="SMART" id="SM00737">
    <property type="entry name" value="ML"/>
    <property type="match status" value="1"/>
</dbReference>
<dbReference type="EMBL" id="CARXXK010000003">
    <property type="protein sequence ID" value="CAI6360092.1"/>
    <property type="molecule type" value="Genomic_DNA"/>
</dbReference>
<accession>A0AAV0WX31</accession>
<dbReference type="Proteomes" id="UP001160148">
    <property type="component" value="Unassembled WGS sequence"/>
</dbReference>
<evidence type="ECO:0000259" key="5">
    <source>
        <dbReference type="SMART" id="SM00737"/>
    </source>
</evidence>
<dbReference type="InterPro" id="IPR003172">
    <property type="entry name" value="ML_dom"/>
</dbReference>
<evidence type="ECO:0000256" key="3">
    <source>
        <dbReference type="ARBA" id="ARBA00022525"/>
    </source>
</evidence>
<dbReference type="Gene3D" id="2.60.40.770">
    <property type="match status" value="1"/>
</dbReference>
<feature type="signal peptide" evidence="4">
    <location>
        <begin position="1"/>
        <end position="21"/>
    </location>
</feature>
<dbReference type="SUPFAM" id="SSF81296">
    <property type="entry name" value="E set domains"/>
    <property type="match status" value="1"/>
</dbReference>
<keyword evidence="3" id="KW-0964">Secreted</keyword>
<keyword evidence="4" id="KW-0732">Signal</keyword>
<evidence type="ECO:0000256" key="4">
    <source>
        <dbReference type="SAM" id="SignalP"/>
    </source>
</evidence>
<sequence>MFGRVLCLSSLLILFPQIIKTTTVYKCGTRNQEILNNVTVTIENCTTTSRCSLKRNSTMHIQIKFKSEYDVKDLITEVYGIALNIPIPLLGVDNKSVCNNLFEENGTKKNCPVLKGSTYVYKDEIYIIEAYPKFKVDIHWSLKDPISRNIVTCFEAPAKIID</sequence>
<evidence type="ECO:0000256" key="1">
    <source>
        <dbReference type="ARBA" id="ARBA00004613"/>
    </source>
</evidence>
<evidence type="ECO:0000256" key="2">
    <source>
        <dbReference type="ARBA" id="ARBA00006370"/>
    </source>
</evidence>
<proteinExistence type="inferred from homology"/>
<feature type="domain" description="MD-2-related lipid-recognition" evidence="5">
    <location>
        <begin position="24"/>
        <end position="158"/>
    </location>
</feature>
<comment type="similarity">
    <text evidence="2">Belongs to the NPC2 family.</text>
</comment>
<evidence type="ECO:0000313" key="7">
    <source>
        <dbReference type="Proteomes" id="UP001160148"/>
    </source>
</evidence>
<reference evidence="6 7" key="1">
    <citation type="submission" date="2023-01" db="EMBL/GenBank/DDBJ databases">
        <authorList>
            <person name="Whitehead M."/>
        </authorList>
    </citation>
    <scope>NUCLEOTIDE SEQUENCE [LARGE SCALE GENOMIC DNA]</scope>
</reference>